<reference evidence="2" key="2">
    <citation type="submission" date="2020-10" db="EMBL/GenBank/DDBJ databases">
        <title>Mucilaginibacter sp. nov., isolated from soil.</title>
        <authorList>
            <person name="Jeon C.O."/>
        </authorList>
    </citation>
    <scope>NUCLEOTIDE SEQUENCE</scope>
    <source>
        <strain evidence="2">R11</strain>
    </source>
</reference>
<dbReference type="Proteomes" id="UP000638732">
    <property type="component" value="Unassembled WGS sequence"/>
</dbReference>
<feature type="transmembrane region" description="Helical" evidence="1">
    <location>
        <begin position="33"/>
        <end position="53"/>
    </location>
</feature>
<evidence type="ECO:0000313" key="2">
    <source>
        <dbReference type="EMBL" id="NCD68112.1"/>
    </source>
</evidence>
<evidence type="ECO:0000256" key="1">
    <source>
        <dbReference type="SAM" id="Phobius"/>
    </source>
</evidence>
<name>A0A965ZDH4_9SPHI</name>
<keyword evidence="1" id="KW-0812">Transmembrane</keyword>
<organism evidence="2 3">
    <name type="scientific">Mucilaginibacter agri</name>
    <dbReference type="NCBI Taxonomy" id="2695265"/>
    <lineage>
        <taxon>Bacteria</taxon>
        <taxon>Pseudomonadati</taxon>
        <taxon>Bacteroidota</taxon>
        <taxon>Sphingobacteriia</taxon>
        <taxon>Sphingobacteriales</taxon>
        <taxon>Sphingobacteriaceae</taxon>
        <taxon>Mucilaginibacter</taxon>
    </lineage>
</organism>
<reference evidence="2" key="1">
    <citation type="submission" date="2020-01" db="EMBL/GenBank/DDBJ databases">
        <authorList>
            <person name="Seo Y.L."/>
        </authorList>
    </citation>
    <scope>NUCLEOTIDE SEQUENCE</scope>
    <source>
        <strain evidence="2">R11</strain>
    </source>
</reference>
<keyword evidence="1" id="KW-1133">Transmembrane helix</keyword>
<dbReference type="AlphaFoldDB" id="A0A965ZDH4"/>
<dbReference type="EMBL" id="WWEO01000035">
    <property type="protein sequence ID" value="NCD68112.1"/>
    <property type="molecule type" value="Genomic_DNA"/>
</dbReference>
<sequence length="225" mass="25233">METLPIYIPATFVITTLLTVALFYKASNYAKPLIIVTLLWLALQTIVSLSGFYKNSSGTPPRFTLLLIPPVLLIVVLFITKAGRRFIDSFAPQTLTLLHLVRIPVELTLYWLYLHKAVPEVMTFAGRNFDILAGITAPAIYYFGYIKKSLSPKILLAWNIACLILLGNIVVTAVLSAPFAIQKFGFEQPNIALFYFPFVWLPSFVVPTALFAHLVSIRKIIGHKF</sequence>
<feature type="transmembrane region" description="Helical" evidence="1">
    <location>
        <begin position="193"/>
        <end position="215"/>
    </location>
</feature>
<comment type="caution">
    <text evidence="2">The sequence shown here is derived from an EMBL/GenBank/DDBJ whole genome shotgun (WGS) entry which is preliminary data.</text>
</comment>
<feature type="transmembrane region" description="Helical" evidence="1">
    <location>
        <begin position="125"/>
        <end position="144"/>
    </location>
</feature>
<dbReference type="RefSeq" id="WP_166584139.1">
    <property type="nucleotide sequence ID" value="NZ_WWEO01000035.1"/>
</dbReference>
<proteinExistence type="predicted"/>
<protein>
    <submittedName>
        <fullName evidence="2">Uncharacterized protein</fullName>
    </submittedName>
</protein>
<feature type="transmembrane region" description="Helical" evidence="1">
    <location>
        <begin position="95"/>
        <end position="113"/>
    </location>
</feature>
<feature type="transmembrane region" description="Helical" evidence="1">
    <location>
        <begin position="6"/>
        <end position="24"/>
    </location>
</feature>
<keyword evidence="3" id="KW-1185">Reference proteome</keyword>
<keyword evidence="1" id="KW-0472">Membrane</keyword>
<gene>
    <name evidence="2" type="ORF">GSY63_01940</name>
</gene>
<evidence type="ECO:0000313" key="3">
    <source>
        <dbReference type="Proteomes" id="UP000638732"/>
    </source>
</evidence>
<accession>A0A965ZDH4</accession>
<feature type="transmembrane region" description="Helical" evidence="1">
    <location>
        <begin position="156"/>
        <end position="181"/>
    </location>
</feature>
<feature type="transmembrane region" description="Helical" evidence="1">
    <location>
        <begin position="65"/>
        <end position="83"/>
    </location>
</feature>